<evidence type="ECO:0000256" key="6">
    <source>
        <dbReference type="ARBA" id="ARBA00023002"/>
    </source>
</evidence>
<dbReference type="InterPro" id="IPR050612">
    <property type="entry name" value="Prok_Mopterin_Oxidored"/>
</dbReference>
<sequence>MLSPLPWKLADDSAIWSQNWSWRPSPERGPITKKATICTLCEGGCGIRARLVNGNRAVLLEGNPEHPINRGGICPLAASGLQFLYAPYRITQPIKQTQKRGEASGFKPIPWDEAMSELLDKLVNLRTGGTPHAVACITGQGQGSMRDLWQQFFDAYGSPNFFQMPSHSDSLKLAAFLTLGKEEPLAFALEKASYILSFGSDLIGGWGSPGRMLALWGDWNAAQSENKTPSAKIIQIESRCSMSAAKADRWIPIIPGSEAALALGIAHVMVKENLYDTSYVATNVFGFEDWTDSQGKARQGFKSFLLASENSLEEASRRTGLEPAKIVELAKDFATQPNAVAVWGKSRDLPEKVHHELAFLALNVLKGNLKSQGMISLAPSVPLGPMPQVLADEVAQQGLARKSLDQVKAQDIPLSRKSLYGFLKNLSEAPSYPIEVLMIHEANPAYSLPGNQVFQKAIQKVGWVVSFSSYMDETSLQADIILPNHTAFERYDDVIGVPGLPQAYYAVAAPILPPQWNTRHSGDVLLQMSKNMGGSVADALPWKSYDAFLQDRVKGLAASGRGAVAQTSARQLQETPEGASPKANYKDGADLWKKLASGQCWYDAPQNPLQLVQSPSGKIELAFQSLQSKELEAGKDEQCLPNFSSIALSGNEKEYPLTLVSYQALFLSHGYLPNPPFMTKTLWDFILRNDDSFVELHPETARSLGLDEGNRAVLKTPAGECIVRVHLFPGARLDVIYMPQGLGHKAYDQYIQSKGANPNELLEVQMDPVSGLGTAWAARAQLRRA</sequence>
<evidence type="ECO:0000256" key="2">
    <source>
        <dbReference type="ARBA" id="ARBA00022485"/>
    </source>
</evidence>
<dbReference type="GO" id="GO:0051539">
    <property type="term" value="F:4 iron, 4 sulfur cluster binding"/>
    <property type="evidence" value="ECO:0007669"/>
    <property type="project" value="UniProtKB-KW"/>
</dbReference>
<keyword evidence="4" id="KW-0479">Metal-binding</keyword>
<dbReference type="GO" id="GO:0046872">
    <property type="term" value="F:metal ion binding"/>
    <property type="evidence" value="ECO:0007669"/>
    <property type="project" value="UniProtKB-KW"/>
</dbReference>
<protein>
    <submittedName>
        <fullName evidence="11">Menaquinone reductase, molybdopterin-binding-like subunit</fullName>
    </submittedName>
</protein>
<dbReference type="Pfam" id="PF00384">
    <property type="entry name" value="Molybdopterin"/>
    <property type="match status" value="1"/>
</dbReference>
<dbReference type="InterPro" id="IPR006657">
    <property type="entry name" value="MoPterin_dinucl-bd_dom"/>
</dbReference>
<feature type="domain" description="4Fe-4S Mo/W bis-MGD-type" evidence="10">
    <location>
        <begin position="31"/>
        <end position="88"/>
    </location>
</feature>
<dbReference type="PANTHER" id="PTHR43742">
    <property type="entry name" value="TRIMETHYLAMINE-N-OXIDE REDUCTASE"/>
    <property type="match status" value="1"/>
</dbReference>
<dbReference type="SMART" id="SM00926">
    <property type="entry name" value="Molybdop_Fe4S4"/>
    <property type="match status" value="1"/>
</dbReference>
<feature type="compositionally biased region" description="Polar residues" evidence="9">
    <location>
        <begin position="565"/>
        <end position="574"/>
    </location>
</feature>
<evidence type="ECO:0000256" key="3">
    <source>
        <dbReference type="ARBA" id="ARBA00022505"/>
    </source>
</evidence>
<dbReference type="Gene3D" id="3.30.2070.10">
    <property type="entry name" value="Formate dehydrogenase/DMSO reductase"/>
    <property type="match status" value="1"/>
</dbReference>
<dbReference type="Proteomes" id="UP001144372">
    <property type="component" value="Unassembled WGS sequence"/>
</dbReference>
<dbReference type="GO" id="GO:0016491">
    <property type="term" value="F:oxidoreductase activity"/>
    <property type="evidence" value="ECO:0007669"/>
    <property type="project" value="UniProtKB-KW"/>
</dbReference>
<dbReference type="Gene3D" id="2.40.40.20">
    <property type="match status" value="1"/>
</dbReference>
<evidence type="ECO:0000259" key="10">
    <source>
        <dbReference type="PROSITE" id="PS51669"/>
    </source>
</evidence>
<evidence type="ECO:0000256" key="8">
    <source>
        <dbReference type="ARBA" id="ARBA00023014"/>
    </source>
</evidence>
<keyword evidence="2" id="KW-0004">4Fe-4S</keyword>
<keyword evidence="7" id="KW-0408">Iron</keyword>
<evidence type="ECO:0000256" key="9">
    <source>
        <dbReference type="SAM" id="MobiDB-lite"/>
    </source>
</evidence>
<dbReference type="InterPro" id="IPR006656">
    <property type="entry name" value="Mopterin_OxRdtase"/>
</dbReference>
<dbReference type="Gene3D" id="3.40.228.10">
    <property type="entry name" value="Dimethylsulfoxide Reductase, domain 2"/>
    <property type="match status" value="1"/>
</dbReference>
<accession>A0A9W6FT81</accession>
<keyword evidence="3" id="KW-0500">Molybdenum</keyword>
<dbReference type="Gene3D" id="3.40.50.740">
    <property type="match status" value="1"/>
</dbReference>
<feature type="region of interest" description="Disordered" evidence="9">
    <location>
        <begin position="565"/>
        <end position="585"/>
    </location>
</feature>
<dbReference type="Pfam" id="PF04879">
    <property type="entry name" value="Molybdop_Fe4S4"/>
    <property type="match status" value="1"/>
</dbReference>
<dbReference type="Gene3D" id="2.20.25.90">
    <property type="entry name" value="ADC-like domains"/>
    <property type="match status" value="1"/>
</dbReference>
<dbReference type="PANTHER" id="PTHR43742:SF9">
    <property type="entry name" value="TETRATHIONATE REDUCTASE SUBUNIT A"/>
    <property type="match status" value="1"/>
</dbReference>
<dbReference type="SUPFAM" id="SSF53706">
    <property type="entry name" value="Formate dehydrogenase/DMSO reductase, domains 1-3"/>
    <property type="match status" value="1"/>
</dbReference>
<dbReference type="Pfam" id="PF01568">
    <property type="entry name" value="Molydop_binding"/>
    <property type="match status" value="1"/>
</dbReference>
<organism evidence="11 12">
    <name type="scientific">Desulforhabdus amnigena</name>
    <dbReference type="NCBI Taxonomy" id="40218"/>
    <lineage>
        <taxon>Bacteria</taxon>
        <taxon>Pseudomonadati</taxon>
        <taxon>Thermodesulfobacteriota</taxon>
        <taxon>Syntrophobacteria</taxon>
        <taxon>Syntrophobacterales</taxon>
        <taxon>Syntrophobacteraceae</taxon>
        <taxon>Desulforhabdus</taxon>
    </lineage>
</organism>
<name>A0A9W6FT81_9BACT</name>
<dbReference type="SUPFAM" id="SSF50692">
    <property type="entry name" value="ADC-like"/>
    <property type="match status" value="1"/>
</dbReference>
<comment type="caution">
    <text evidence="11">The sequence shown here is derived from an EMBL/GenBank/DDBJ whole genome shotgun (WGS) entry which is preliminary data.</text>
</comment>
<dbReference type="InterPro" id="IPR009010">
    <property type="entry name" value="Asp_de-COase-like_dom_sf"/>
</dbReference>
<keyword evidence="5" id="KW-0732">Signal</keyword>
<evidence type="ECO:0000313" key="12">
    <source>
        <dbReference type="Proteomes" id="UP001144372"/>
    </source>
</evidence>
<evidence type="ECO:0000256" key="4">
    <source>
        <dbReference type="ARBA" id="ARBA00022723"/>
    </source>
</evidence>
<evidence type="ECO:0000256" key="1">
    <source>
        <dbReference type="ARBA" id="ARBA00010312"/>
    </source>
</evidence>
<gene>
    <name evidence="11" type="primary">qrcB</name>
    <name evidence="11" type="ORF">DAMNIGENAA_06480</name>
</gene>
<evidence type="ECO:0000256" key="7">
    <source>
        <dbReference type="ARBA" id="ARBA00023004"/>
    </source>
</evidence>
<dbReference type="PROSITE" id="PS51669">
    <property type="entry name" value="4FE4S_MOW_BIS_MGD"/>
    <property type="match status" value="1"/>
</dbReference>
<proteinExistence type="inferred from homology"/>
<keyword evidence="12" id="KW-1185">Reference proteome</keyword>
<evidence type="ECO:0000256" key="5">
    <source>
        <dbReference type="ARBA" id="ARBA00022729"/>
    </source>
</evidence>
<dbReference type="GO" id="GO:0043546">
    <property type="term" value="F:molybdopterin cofactor binding"/>
    <property type="evidence" value="ECO:0007669"/>
    <property type="project" value="InterPro"/>
</dbReference>
<reference evidence="11" key="1">
    <citation type="submission" date="2022-12" db="EMBL/GenBank/DDBJ databases">
        <title>Reference genome sequencing for broad-spectrum identification of bacterial and archaeal isolates by mass spectrometry.</title>
        <authorList>
            <person name="Sekiguchi Y."/>
            <person name="Tourlousse D.M."/>
        </authorList>
    </citation>
    <scope>NUCLEOTIDE SEQUENCE</scope>
    <source>
        <strain evidence="11">ASRB1</strain>
    </source>
</reference>
<dbReference type="AlphaFoldDB" id="A0A9W6FT81"/>
<dbReference type="EMBL" id="BSDR01000001">
    <property type="protein sequence ID" value="GLI33215.1"/>
    <property type="molecule type" value="Genomic_DNA"/>
</dbReference>
<keyword evidence="6" id="KW-0560">Oxidoreductase</keyword>
<keyword evidence="8" id="KW-0411">Iron-sulfur</keyword>
<dbReference type="InterPro" id="IPR006963">
    <property type="entry name" value="Mopterin_OxRdtase_4Fe-4S_dom"/>
</dbReference>
<evidence type="ECO:0000313" key="11">
    <source>
        <dbReference type="EMBL" id="GLI33215.1"/>
    </source>
</evidence>
<comment type="similarity">
    <text evidence="1">Belongs to the prokaryotic molybdopterin-containing oxidoreductase family.</text>
</comment>